<protein>
    <submittedName>
        <fullName evidence="2">Uncharacterized protein</fullName>
    </submittedName>
</protein>
<evidence type="ECO:0000313" key="3">
    <source>
        <dbReference type="Proteomes" id="UP000605970"/>
    </source>
</evidence>
<evidence type="ECO:0000313" key="2">
    <source>
        <dbReference type="EMBL" id="KAF7639841.1"/>
    </source>
</evidence>
<keyword evidence="3" id="KW-1185">Reference proteome</keyword>
<sequence length="202" mass="22599">MSFRANSTVRNLFKIGRNLRRQNSYKNISINYSLKDLFEKVDKSMDSKMSTLEKNLKSDISLVSGDVKSVEKNLKSEISLVGGDVKSVEKNLKSEISLVGGDVKSVEKNLKSEISLVGGDVKSVEKNLSSEIVVVNGEVKSVKYIIGSIVLVFFSTFVGAVGKYVIDNWLNKKTIEQPPPPLPNKDHEIIRKMRELLHEEKN</sequence>
<keyword evidence="1" id="KW-1133">Transmembrane helix</keyword>
<dbReference type="SUPFAM" id="SSF58100">
    <property type="entry name" value="Bacterial hemolysins"/>
    <property type="match status" value="1"/>
</dbReference>
<proteinExistence type="predicted"/>
<evidence type="ECO:0000256" key="1">
    <source>
        <dbReference type="SAM" id="Phobius"/>
    </source>
</evidence>
<dbReference type="Proteomes" id="UP000605970">
    <property type="component" value="Unassembled WGS sequence"/>
</dbReference>
<keyword evidence="1" id="KW-0472">Membrane</keyword>
<organism evidence="2 3">
    <name type="scientific">Meloidogyne graminicola</name>
    <dbReference type="NCBI Taxonomy" id="189291"/>
    <lineage>
        <taxon>Eukaryota</taxon>
        <taxon>Metazoa</taxon>
        <taxon>Ecdysozoa</taxon>
        <taxon>Nematoda</taxon>
        <taxon>Chromadorea</taxon>
        <taxon>Rhabditida</taxon>
        <taxon>Tylenchina</taxon>
        <taxon>Tylenchomorpha</taxon>
        <taxon>Tylenchoidea</taxon>
        <taxon>Meloidogynidae</taxon>
        <taxon>Meloidogyninae</taxon>
        <taxon>Meloidogyne</taxon>
    </lineage>
</organism>
<accession>A0A8T0A1A3</accession>
<reference evidence="2" key="1">
    <citation type="journal article" date="2020" name="Ecol. Evol.">
        <title>Genome structure and content of the rice root-knot nematode (Meloidogyne graminicola).</title>
        <authorList>
            <person name="Phan N.T."/>
            <person name="Danchin E.G.J."/>
            <person name="Klopp C."/>
            <person name="Perfus-Barbeoch L."/>
            <person name="Kozlowski D.K."/>
            <person name="Koutsovoulos G.D."/>
            <person name="Lopez-Roques C."/>
            <person name="Bouchez O."/>
            <person name="Zahm M."/>
            <person name="Besnard G."/>
            <person name="Bellafiore S."/>
        </authorList>
    </citation>
    <scope>NUCLEOTIDE SEQUENCE</scope>
    <source>
        <strain evidence="2">VN-18</strain>
    </source>
</reference>
<dbReference type="EMBL" id="JABEBT010000003">
    <property type="protein sequence ID" value="KAF7639841.1"/>
    <property type="molecule type" value="Genomic_DNA"/>
</dbReference>
<keyword evidence="1" id="KW-0812">Transmembrane</keyword>
<feature type="transmembrane region" description="Helical" evidence="1">
    <location>
        <begin position="144"/>
        <end position="166"/>
    </location>
</feature>
<name>A0A8T0A1A3_9BILA</name>
<dbReference type="AlphaFoldDB" id="A0A8T0A1A3"/>
<comment type="caution">
    <text evidence="2">The sequence shown here is derived from an EMBL/GenBank/DDBJ whole genome shotgun (WGS) entry which is preliminary data.</text>
</comment>
<gene>
    <name evidence="2" type="ORF">Mgra_00000761</name>
</gene>